<sequence>MIKHRLLRAILFAGFLGASTAPVFAQAEGLGLPGDHITGFVEISIEDADALGLVTFSRTIVAREAPVGTAPDAAAFLESMAGREIHSASWIAPDLAGLGPGAIFVSIDASENPDPRSPAAEVALEFQLGLNDPSLLDRGRSLRFRPETGGRGQEQRARDIMIEMTGVSVRDDGTSLALSGNFSADFIGGGSVSGTFNIEQVSGTREIAAILNRPE</sequence>
<dbReference type="AlphaFoldDB" id="A0A444M8T6"/>
<comment type="caution">
    <text evidence="2">The sequence shown here is derived from an EMBL/GenBank/DDBJ whole genome shotgun (WGS) entry which is preliminary data.</text>
</comment>
<dbReference type="OrthoDB" id="9896485at2"/>
<accession>A0A444M8T6</accession>
<evidence type="ECO:0000313" key="3">
    <source>
        <dbReference type="Proteomes" id="UP000287168"/>
    </source>
</evidence>
<proteinExistence type="predicted"/>
<dbReference type="EMBL" id="SBLC01000027">
    <property type="protein sequence ID" value="RWY39082.1"/>
    <property type="molecule type" value="Genomic_DNA"/>
</dbReference>
<feature type="signal peptide" evidence="1">
    <location>
        <begin position="1"/>
        <end position="25"/>
    </location>
</feature>
<keyword evidence="3" id="KW-1185">Reference proteome</keyword>
<evidence type="ECO:0000256" key="1">
    <source>
        <dbReference type="SAM" id="SignalP"/>
    </source>
</evidence>
<feature type="chain" id="PRO_5019115950" description="Lipid/polyisoprenoid-binding YceI-like domain-containing protein" evidence="1">
    <location>
        <begin position="26"/>
        <end position="215"/>
    </location>
</feature>
<evidence type="ECO:0008006" key="4">
    <source>
        <dbReference type="Google" id="ProtNLM"/>
    </source>
</evidence>
<gene>
    <name evidence="2" type="ORF">EP867_14815</name>
</gene>
<dbReference type="Proteomes" id="UP000287168">
    <property type="component" value="Unassembled WGS sequence"/>
</dbReference>
<name>A0A444M8T6_9RHOB</name>
<keyword evidence="1" id="KW-0732">Signal</keyword>
<protein>
    <recommendedName>
        <fullName evidence="4">Lipid/polyisoprenoid-binding YceI-like domain-containing protein</fullName>
    </recommendedName>
</protein>
<organism evidence="2 3">
    <name type="scientific">Falsigemmobacter intermedius</name>
    <dbReference type="NCBI Taxonomy" id="1553448"/>
    <lineage>
        <taxon>Bacteria</taxon>
        <taxon>Pseudomonadati</taxon>
        <taxon>Pseudomonadota</taxon>
        <taxon>Alphaproteobacteria</taxon>
        <taxon>Rhodobacterales</taxon>
        <taxon>Paracoccaceae</taxon>
        <taxon>Falsigemmobacter</taxon>
    </lineage>
</organism>
<evidence type="ECO:0000313" key="2">
    <source>
        <dbReference type="EMBL" id="RWY39082.1"/>
    </source>
</evidence>
<dbReference type="RefSeq" id="WP_128490266.1">
    <property type="nucleotide sequence ID" value="NZ_JBHLXB010000023.1"/>
</dbReference>
<reference evidence="2 3" key="1">
    <citation type="journal article" date="2015" name="Int. J. Syst. Evol. Microbiol.">
        <title>Gemmobacter intermedius sp. nov., isolated from a white stork (Ciconia ciconia).</title>
        <authorList>
            <person name="Kampfer P."/>
            <person name="Jerzak L."/>
            <person name="Wilharm G."/>
            <person name="Golke J."/>
            <person name="Busse H.J."/>
            <person name="Glaeser S.P."/>
        </authorList>
    </citation>
    <scope>NUCLEOTIDE SEQUENCE [LARGE SCALE GENOMIC DNA]</scope>
    <source>
        <strain evidence="2 3">119/4</strain>
    </source>
</reference>